<dbReference type="EMBL" id="FPJE01000016">
    <property type="protein sequence ID" value="SFW64718.1"/>
    <property type="molecule type" value="Genomic_DNA"/>
</dbReference>
<dbReference type="Pfam" id="PF01810">
    <property type="entry name" value="LysE"/>
    <property type="match status" value="1"/>
</dbReference>
<name>A0A1K1QZF4_9FLAO</name>
<feature type="transmembrane region" description="Helical" evidence="6">
    <location>
        <begin position="38"/>
        <end position="58"/>
    </location>
</feature>
<dbReference type="Proteomes" id="UP000182248">
    <property type="component" value="Unassembled WGS sequence"/>
</dbReference>
<keyword evidence="8" id="KW-1185">Reference proteome</keyword>
<dbReference type="PANTHER" id="PTHR30086">
    <property type="entry name" value="ARGININE EXPORTER PROTEIN ARGO"/>
    <property type="match status" value="1"/>
</dbReference>
<evidence type="ECO:0000313" key="7">
    <source>
        <dbReference type="EMBL" id="SFW64718.1"/>
    </source>
</evidence>
<feature type="transmembrane region" description="Helical" evidence="6">
    <location>
        <begin position="152"/>
        <end position="171"/>
    </location>
</feature>
<keyword evidence="3 6" id="KW-0812">Transmembrane</keyword>
<evidence type="ECO:0000256" key="4">
    <source>
        <dbReference type="ARBA" id="ARBA00022989"/>
    </source>
</evidence>
<sequence>MQDILAAIPWGILLAFTIGPVFFVLLETSAIKGIRAGVVFDLGVVTSDVVFILVAYFSTNQILEKLKDDPALFIFGGVLLLCYGVISYLKIRRDFKRNEDNLEDFVIPKKNYMALYIKGFLLNFINIGVLGFWLGIIIVFGPKLDMEPDRIITFFASIIITYLVVDGIKIVLAKQLKGKLTPRRIYKVKRVISIVLMVFGLALIIQGVFPQEKEKIKEAIEDIRNK</sequence>
<evidence type="ECO:0000256" key="5">
    <source>
        <dbReference type="ARBA" id="ARBA00023136"/>
    </source>
</evidence>
<dbReference type="InterPro" id="IPR001123">
    <property type="entry name" value="LeuE-type"/>
</dbReference>
<feature type="transmembrane region" description="Helical" evidence="6">
    <location>
        <begin position="6"/>
        <end position="26"/>
    </location>
</feature>
<comment type="subcellular location">
    <subcellularLocation>
        <location evidence="1">Cell membrane</location>
        <topology evidence="1">Multi-pass membrane protein</topology>
    </subcellularLocation>
</comment>
<feature type="transmembrane region" description="Helical" evidence="6">
    <location>
        <begin position="191"/>
        <end position="209"/>
    </location>
</feature>
<evidence type="ECO:0000256" key="1">
    <source>
        <dbReference type="ARBA" id="ARBA00004651"/>
    </source>
</evidence>
<organism evidence="7 8">
    <name type="scientific">Sinomicrobium oceani</name>
    <dbReference type="NCBI Taxonomy" id="1150368"/>
    <lineage>
        <taxon>Bacteria</taxon>
        <taxon>Pseudomonadati</taxon>
        <taxon>Bacteroidota</taxon>
        <taxon>Flavobacteriia</taxon>
        <taxon>Flavobacteriales</taxon>
        <taxon>Flavobacteriaceae</taxon>
        <taxon>Sinomicrobium</taxon>
    </lineage>
</organism>
<evidence type="ECO:0000313" key="8">
    <source>
        <dbReference type="Proteomes" id="UP000182248"/>
    </source>
</evidence>
<keyword evidence="4 6" id="KW-1133">Transmembrane helix</keyword>
<evidence type="ECO:0000256" key="3">
    <source>
        <dbReference type="ARBA" id="ARBA00022692"/>
    </source>
</evidence>
<evidence type="ECO:0000256" key="2">
    <source>
        <dbReference type="ARBA" id="ARBA00022475"/>
    </source>
</evidence>
<feature type="transmembrane region" description="Helical" evidence="6">
    <location>
        <begin position="120"/>
        <end position="140"/>
    </location>
</feature>
<keyword evidence="5 6" id="KW-0472">Membrane</keyword>
<dbReference type="STRING" id="1150368.SAMN02927921_02969"/>
<feature type="transmembrane region" description="Helical" evidence="6">
    <location>
        <begin position="70"/>
        <end position="89"/>
    </location>
</feature>
<dbReference type="AlphaFoldDB" id="A0A1K1QZF4"/>
<reference evidence="7 8" key="1">
    <citation type="submission" date="2016-11" db="EMBL/GenBank/DDBJ databases">
        <authorList>
            <person name="Jaros S."/>
            <person name="Januszkiewicz K."/>
            <person name="Wedrychowicz H."/>
        </authorList>
    </citation>
    <scope>NUCLEOTIDE SEQUENCE [LARGE SCALE GENOMIC DNA]</scope>
    <source>
        <strain evidence="7 8">CGMCC 1.12145</strain>
    </source>
</reference>
<keyword evidence="2" id="KW-1003">Cell membrane</keyword>
<dbReference type="GO" id="GO:0005886">
    <property type="term" value="C:plasma membrane"/>
    <property type="evidence" value="ECO:0007669"/>
    <property type="project" value="UniProtKB-SubCell"/>
</dbReference>
<dbReference type="GO" id="GO:0015171">
    <property type="term" value="F:amino acid transmembrane transporter activity"/>
    <property type="evidence" value="ECO:0007669"/>
    <property type="project" value="TreeGrafter"/>
</dbReference>
<gene>
    <name evidence="7" type="ORF">SAMN02927921_02969</name>
</gene>
<proteinExistence type="predicted"/>
<accession>A0A1K1QZF4</accession>
<protein>
    <submittedName>
        <fullName evidence="7">Threonine/homoserine/homoserine lactone efflux protein</fullName>
    </submittedName>
</protein>
<evidence type="ECO:0000256" key="6">
    <source>
        <dbReference type="SAM" id="Phobius"/>
    </source>
</evidence>
<dbReference type="PANTHER" id="PTHR30086:SF20">
    <property type="entry name" value="ARGININE EXPORTER PROTEIN ARGO-RELATED"/>
    <property type="match status" value="1"/>
</dbReference>